<evidence type="ECO:0000256" key="6">
    <source>
        <dbReference type="ARBA" id="ARBA00022490"/>
    </source>
</evidence>
<dbReference type="SUPFAM" id="SSF53098">
    <property type="entry name" value="Ribonuclease H-like"/>
    <property type="match status" value="1"/>
</dbReference>
<evidence type="ECO:0000256" key="3">
    <source>
        <dbReference type="ARBA" id="ARBA00004065"/>
    </source>
</evidence>
<evidence type="ECO:0000259" key="14">
    <source>
        <dbReference type="PROSITE" id="PS51975"/>
    </source>
</evidence>
<evidence type="ECO:0000313" key="15">
    <source>
        <dbReference type="EMBL" id="UYB37672.1"/>
    </source>
</evidence>
<feature type="domain" description="RNase H type-2" evidence="14">
    <location>
        <begin position="13"/>
        <end position="225"/>
    </location>
</feature>
<dbReference type="Pfam" id="PF01351">
    <property type="entry name" value="RNase_HII"/>
    <property type="match status" value="1"/>
</dbReference>
<name>A0ABY6FXC7_9MICC</name>
<dbReference type="InterPro" id="IPR001352">
    <property type="entry name" value="RNase_HII/HIII"/>
</dbReference>
<comment type="similarity">
    <text evidence="5 13">Belongs to the RNase HII family.</text>
</comment>
<keyword evidence="7 12" id="KW-0540">Nuclease</keyword>
<feature type="binding site" evidence="12">
    <location>
        <position position="20"/>
    </location>
    <ligand>
        <name>a divalent metal cation</name>
        <dbReference type="ChEBI" id="CHEBI:60240"/>
    </ligand>
</feature>
<evidence type="ECO:0000256" key="11">
    <source>
        <dbReference type="ARBA" id="ARBA00023211"/>
    </source>
</evidence>
<dbReference type="GO" id="GO:0004523">
    <property type="term" value="F:RNA-DNA hybrid ribonuclease activity"/>
    <property type="evidence" value="ECO:0007669"/>
    <property type="project" value="UniProtKB-EC"/>
</dbReference>
<keyword evidence="10 12" id="KW-0378">Hydrolase</keyword>
<evidence type="ECO:0000256" key="1">
    <source>
        <dbReference type="ARBA" id="ARBA00000077"/>
    </source>
</evidence>
<proteinExistence type="inferred from homology"/>
<dbReference type="NCBIfam" id="NF000595">
    <property type="entry name" value="PRK00015.1-3"/>
    <property type="match status" value="1"/>
</dbReference>
<sequence>MRHERSFAALGHRVLAGCDEVGRGALAGPVSVGLVAVHLESVRALKGVRDSKLLTPADRQALVPKIKKWCPAWGVGHASAAEIDLLGLMGALRLAGTRAWTQVSETLIPDVVLLDGNHNWLSPELQGSLFDEPDEVDDAACTAPVHTRIKADMTCLSVAAASVLAKVERDEMMVQYAAEHPAYGWEINKGYATEAHRAAIDTLGPSPLHRLSWRLGTARSPQDGPAAGPLGG</sequence>
<dbReference type="EMBL" id="CP106856">
    <property type="protein sequence ID" value="UYB37672.1"/>
    <property type="molecule type" value="Genomic_DNA"/>
</dbReference>
<protein>
    <recommendedName>
        <fullName evidence="13">Ribonuclease</fullName>
        <ecNumber evidence="13">3.1.26.4</ecNumber>
    </recommendedName>
</protein>
<evidence type="ECO:0000256" key="8">
    <source>
        <dbReference type="ARBA" id="ARBA00022723"/>
    </source>
</evidence>
<evidence type="ECO:0000256" key="7">
    <source>
        <dbReference type="ARBA" id="ARBA00022722"/>
    </source>
</evidence>
<keyword evidence="16" id="KW-1185">Reference proteome</keyword>
<keyword evidence="11" id="KW-0464">Manganese</keyword>
<dbReference type="EC" id="3.1.26.4" evidence="13"/>
<comment type="function">
    <text evidence="3 13">Endonuclease that specifically degrades the RNA of RNA-DNA hybrids.</text>
</comment>
<dbReference type="Gene3D" id="3.30.420.10">
    <property type="entry name" value="Ribonuclease H-like superfamily/Ribonuclease H"/>
    <property type="match status" value="1"/>
</dbReference>
<keyword evidence="8 12" id="KW-0479">Metal-binding</keyword>
<dbReference type="CDD" id="cd07182">
    <property type="entry name" value="RNase_HII_bacteria_HII_like"/>
    <property type="match status" value="1"/>
</dbReference>
<evidence type="ECO:0000256" key="5">
    <source>
        <dbReference type="ARBA" id="ARBA00007383"/>
    </source>
</evidence>
<dbReference type="InterPro" id="IPR012337">
    <property type="entry name" value="RNaseH-like_sf"/>
</dbReference>
<evidence type="ECO:0000256" key="13">
    <source>
        <dbReference type="RuleBase" id="RU003515"/>
    </source>
</evidence>
<feature type="binding site" evidence="12">
    <location>
        <position position="19"/>
    </location>
    <ligand>
        <name>a divalent metal cation</name>
        <dbReference type="ChEBI" id="CHEBI:60240"/>
    </ligand>
</feature>
<dbReference type="PROSITE" id="PS51975">
    <property type="entry name" value="RNASE_H_2"/>
    <property type="match status" value="1"/>
</dbReference>
<evidence type="ECO:0000256" key="2">
    <source>
        <dbReference type="ARBA" id="ARBA00001946"/>
    </source>
</evidence>
<comment type="cofactor">
    <cofactor evidence="2">
        <name>Mg(2+)</name>
        <dbReference type="ChEBI" id="CHEBI:18420"/>
    </cofactor>
</comment>
<dbReference type="PANTHER" id="PTHR10954:SF18">
    <property type="entry name" value="RIBONUCLEASE HII"/>
    <property type="match status" value="1"/>
</dbReference>
<evidence type="ECO:0000256" key="4">
    <source>
        <dbReference type="ARBA" id="ARBA00004496"/>
    </source>
</evidence>
<evidence type="ECO:0000256" key="12">
    <source>
        <dbReference type="PROSITE-ProRule" id="PRU01319"/>
    </source>
</evidence>
<keyword evidence="9 12" id="KW-0255">Endonuclease</keyword>
<evidence type="ECO:0000256" key="10">
    <source>
        <dbReference type="ARBA" id="ARBA00022801"/>
    </source>
</evidence>
<evidence type="ECO:0000256" key="9">
    <source>
        <dbReference type="ARBA" id="ARBA00022759"/>
    </source>
</evidence>
<evidence type="ECO:0000313" key="16">
    <source>
        <dbReference type="Proteomes" id="UP001063368"/>
    </source>
</evidence>
<dbReference type="PANTHER" id="PTHR10954">
    <property type="entry name" value="RIBONUCLEASE H2 SUBUNIT A"/>
    <property type="match status" value="1"/>
</dbReference>
<dbReference type="InterPro" id="IPR024567">
    <property type="entry name" value="RNase_HII/HIII_dom"/>
</dbReference>
<dbReference type="Proteomes" id="UP001063368">
    <property type="component" value="Chromosome"/>
</dbReference>
<gene>
    <name evidence="15" type="ORF">N9A08_09925</name>
</gene>
<feature type="binding site" evidence="12">
    <location>
        <position position="115"/>
    </location>
    <ligand>
        <name>a divalent metal cation</name>
        <dbReference type="ChEBI" id="CHEBI:60240"/>
    </ligand>
</feature>
<accession>A0ABY6FXC7</accession>
<comment type="subcellular location">
    <subcellularLocation>
        <location evidence="4">Cytoplasm</location>
    </subcellularLocation>
</comment>
<organism evidence="15 16">
    <name type="scientific">Arthrobacter koreensis</name>
    <dbReference type="NCBI Taxonomy" id="199136"/>
    <lineage>
        <taxon>Bacteria</taxon>
        <taxon>Bacillati</taxon>
        <taxon>Actinomycetota</taxon>
        <taxon>Actinomycetes</taxon>
        <taxon>Micrococcales</taxon>
        <taxon>Micrococcaceae</taxon>
        <taxon>Arthrobacter</taxon>
    </lineage>
</organism>
<reference evidence="15" key="1">
    <citation type="submission" date="2022-09" db="EMBL/GenBank/DDBJ databases">
        <authorList>
            <person name="Li D."/>
            <person name="Cheng J."/>
            <person name="Li Y."/>
        </authorList>
    </citation>
    <scope>NUCLEOTIDE SEQUENCE</scope>
    <source>
        <strain evidence="15">DL</strain>
    </source>
</reference>
<comment type="catalytic activity">
    <reaction evidence="1 12 13">
        <text>Endonucleolytic cleavage to 5'-phosphomonoester.</text>
        <dbReference type="EC" id="3.1.26.4"/>
    </reaction>
</comment>
<keyword evidence="6" id="KW-0963">Cytoplasm</keyword>
<dbReference type="InterPro" id="IPR036397">
    <property type="entry name" value="RNaseH_sf"/>
</dbReference>
<dbReference type="InterPro" id="IPR022898">
    <property type="entry name" value="RNase_HII"/>
</dbReference>
<comment type="cofactor">
    <cofactor evidence="12">
        <name>Mn(2+)</name>
        <dbReference type="ChEBI" id="CHEBI:29035"/>
    </cofactor>
    <cofactor evidence="12">
        <name>Mg(2+)</name>
        <dbReference type="ChEBI" id="CHEBI:18420"/>
    </cofactor>
    <text evidence="12">Manganese or magnesium. Binds 1 divalent metal ion per monomer in the absence of substrate. May bind a second metal ion after substrate binding.</text>
</comment>